<dbReference type="EMBL" id="FN653017">
    <property type="protein sequence ID" value="CBY21717.1"/>
    <property type="molecule type" value="Genomic_DNA"/>
</dbReference>
<evidence type="ECO:0000256" key="4">
    <source>
        <dbReference type="ARBA" id="ARBA00023157"/>
    </source>
</evidence>
<dbReference type="PRINTS" id="PR00791">
    <property type="entry name" value="PEPDIPTASEA"/>
</dbReference>
<sequence>MDEALRIGTDTLVLENEESKEYSQKWMNLTMLQHNLKRNLETTKVTVGSDELRFSDVQNILNTMYKMPSTFESPCLAYFTQMDFWHGILAKIGRKSRPDFITLRDLYNEAAAKNGFAGATEEILHDYGAGTDIKSLVSSIWIDIFPLYKKLHSVVRFELGALFTEDLVNLQGAIPAHLLGSIHGDAWEHLFELLSPDDQYELIDDEGLFMNVEEMVQYVDNMFKDLGFPPMPQDFIKNSKFQKLDETDSCEAGAWDFKGGDVFRIHMCASHKRKDLRQMIFLFAQAHFYRAFSGLDILLQKSANPALFHTIPEVITMYASLHDKHAQLFNMTTTTEINFLMYMALKELPFLAFAKSLEEWRWKVFSGMYPESQFQTMWEDIVFENMGLMQPVERDVSDMDPLSKIHILLNLDYAKYFLSTPSLYEILASLCPPDTNGKCDLRKDAKRPGTILLSAMSKGNTMPWENVYQTLTGSTSISGQALRNYFKPLEDYLDKTIELHRLKVGWKRTKPARKKDILPCSAGSTSFNLQVFALLLLTLML</sequence>
<dbReference type="EC" id="3.4.-.-" evidence="9"/>
<reference evidence="10" key="1">
    <citation type="journal article" date="2010" name="Science">
        <title>Plasticity of animal genome architecture unmasked by rapid evolution of a pelagic tunicate.</title>
        <authorList>
            <person name="Denoeud F."/>
            <person name="Henriet S."/>
            <person name="Mungpakdee S."/>
            <person name="Aury J.M."/>
            <person name="Da Silva C."/>
            <person name="Brinkmann H."/>
            <person name="Mikhaleva J."/>
            <person name="Olsen L.C."/>
            <person name="Jubin C."/>
            <person name="Canestro C."/>
            <person name="Bouquet J.M."/>
            <person name="Danks G."/>
            <person name="Poulain J."/>
            <person name="Campsteijn C."/>
            <person name="Adamski M."/>
            <person name="Cross I."/>
            <person name="Yadetie F."/>
            <person name="Muffato M."/>
            <person name="Louis A."/>
            <person name="Butcher S."/>
            <person name="Tsagkogeorga G."/>
            <person name="Konrad A."/>
            <person name="Singh S."/>
            <person name="Jensen M.F."/>
            <person name="Cong E.H."/>
            <person name="Eikeseth-Otteraa H."/>
            <person name="Noel B."/>
            <person name="Anthouard V."/>
            <person name="Porcel B.M."/>
            <person name="Kachouri-Lafond R."/>
            <person name="Nishino A."/>
            <person name="Ugolini M."/>
            <person name="Chourrout P."/>
            <person name="Nishida H."/>
            <person name="Aasland R."/>
            <person name="Huzurbazar S."/>
            <person name="Westhof E."/>
            <person name="Delsuc F."/>
            <person name="Lehrach H."/>
            <person name="Reinhardt R."/>
            <person name="Weissenbach J."/>
            <person name="Roy S.W."/>
            <person name="Artiguenave F."/>
            <person name="Postlethwait J.H."/>
            <person name="Manak J.R."/>
            <person name="Thompson E.M."/>
            <person name="Jaillon O."/>
            <person name="Du Pasquier L."/>
            <person name="Boudinot P."/>
            <person name="Liberles D.A."/>
            <person name="Volff J.N."/>
            <person name="Philippe H."/>
            <person name="Lenhard B."/>
            <person name="Roest Crollius H."/>
            <person name="Wincker P."/>
            <person name="Chourrout D."/>
        </authorList>
    </citation>
    <scope>NUCLEOTIDE SEQUENCE [LARGE SCALE GENOMIC DNA]</scope>
</reference>
<dbReference type="GO" id="GO:0004180">
    <property type="term" value="F:carboxypeptidase activity"/>
    <property type="evidence" value="ECO:0007669"/>
    <property type="project" value="UniProtKB-KW"/>
</dbReference>
<dbReference type="GO" id="GO:0046872">
    <property type="term" value="F:metal ion binding"/>
    <property type="evidence" value="ECO:0007669"/>
    <property type="project" value="UniProtKB-KW"/>
</dbReference>
<dbReference type="Proteomes" id="UP000001307">
    <property type="component" value="Unassembled WGS sequence"/>
</dbReference>
<comment type="similarity">
    <text evidence="2 8 9">Belongs to the peptidase M2 family.</text>
</comment>
<gene>
    <name evidence="10" type="ORF">GSOID_T00009492001</name>
</gene>
<keyword evidence="9" id="KW-0645">Protease</keyword>
<keyword evidence="9" id="KW-0378">Hydrolase</keyword>
<dbReference type="GO" id="GO:0008241">
    <property type="term" value="F:peptidyl-dipeptidase activity"/>
    <property type="evidence" value="ECO:0007669"/>
    <property type="project" value="InterPro"/>
</dbReference>
<dbReference type="AlphaFoldDB" id="E4WV35"/>
<evidence type="ECO:0000256" key="8">
    <source>
        <dbReference type="PROSITE-ProRule" id="PRU01355"/>
    </source>
</evidence>
<dbReference type="PROSITE" id="PS52011">
    <property type="entry name" value="PEPTIDASE_M2"/>
    <property type="match status" value="1"/>
</dbReference>
<dbReference type="InParanoid" id="E4WV35"/>
<keyword evidence="9" id="KW-0482">Metalloprotease</keyword>
<evidence type="ECO:0000256" key="9">
    <source>
        <dbReference type="RuleBase" id="RU361144"/>
    </source>
</evidence>
<evidence type="ECO:0000256" key="5">
    <source>
        <dbReference type="ARBA" id="ARBA00023180"/>
    </source>
</evidence>
<dbReference type="PANTHER" id="PTHR10514">
    <property type="entry name" value="ANGIOTENSIN-CONVERTING ENZYME"/>
    <property type="match status" value="1"/>
</dbReference>
<evidence type="ECO:0000256" key="3">
    <source>
        <dbReference type="ARBA" id="ARBA00022729"/>
    </source>
</evidence>
<protein>
    <recommendedName>
        <fullName evidence="9">Angiotensin-converting enzyme</fullName>
        <ecNumber evidence="9">3.4.-.-</ecNumber>
    </recommendedName>
</protein>
<keyword evidence="11" id="KW-1185">Reference proteome</keyword>
<evidence type="ECO:0000313" key="10">
    <source>
        <dbReference type="EMBL" id="CBY21717.1"/>
    </source>
</evidence>
<keyword evidence="9" id="KW-0121">Carboxypeptidase</keyword>
<keyword evidence="5 9" id="KW-0325">Glycoprotein</keyword>
<dbReference type="InterPro" id="IPR001548">
    <property type="entry name" value="Peptidase_M2"/>
</dbReference>
<keyword evidence="4 7" id="KW-1015">Disulfide bond</keyword>
<evidence type="ECO:0000313" key="11">
    <source>
        <dbReference type="Proteomes" id="UP000001307"/>
    </source>
</evidence>
<feature type="binding site" evidence="6">
    <location>
        <position position="127"/>
    </location>
    <ligand>
        <name>chloride</name>
        <dbReference type="ChEBI" id="CHEBI:17996"/>
        <label>1</label>
    </ligand>
</feature>
<feature type="disulfide bond" evidence="7 8">
    <location>
        <begin position="250"/>
        <end position="268"/>
    </location>
</feature>
<keyword evidence="9" id="KW-0862">Zinc</keyword>
<dbReference type="GO" id="GO:0008237">
    <property type="term" value="F:metallopeptidase activity"/>
    <property type="evidence" value="ECO:0007669"/>
    <property type="project" value="UniProtKB-KW"/>
</dbReference>
<dbReference type="GO" id="GO:0005886">
    <property type="term" value="C:plasma membrane"/>
    <property type="evidence" value="ECO:0007669"/>
    <property type="project" value="TreeGrafter"/>
</dbReference>
<comment type="cofactor">
    <cofactor evidence="1">
        <name>chloride</name>
        <dbReference type="ChEBI" id="CHEBI:17996"/>
    </cofactor>
</comment>
<dbReference type="PANTHER" id="PTHR10514:SF45">
    <property type="entry name" value="ANGIOTENSIN-CONVERTING ENZYME"/>
    <property type="match status" value="1"/>
</dbReference>
<proteinExistence type="inferred from homology"/>
<evidence type="ECO:0000256" key="1">
    <source>
        <dbReference type="ARBA" id="ARBA00001923"/>
    </source>
</evidence>
<name>E4WV35_OIKDI</name>
<keyword evidence="9" id="KW-0479">Metal-binding</keyword>
<dbReference type="SUPFAM" id="SSF55486">
    <property type="entry name" value="Metalloproteases ('zincins'), catalytic domain"/>
    <property type="match status" value="1"/>
</dbReference>
<organism evidence="10">
    <name type="scientific">Oikopleura dioica</name>
    <name type="common">Tunicate</name>
    <dbReference type="NCBI Taxonomy" id="34765"/>
    <lineage>
        <taxon>Eukaryota</taxon>
        <taxon>Metazoa</taxon>
        <taxon>Chordata</taxon>
        <taxon>Tunicata</taxon>
        <taxon>Appendicularia</taxon>
        <taxon>Copelata</taxon>
        <taxon>Oikopleuridae</taxon>
        <taxon>Oikopleura</taxon>
    </lineage>
</organism>
<evidence type="ECO:0000256" key="7">
    <source>
        <dbReference type="PIRSR" id="PIRSR601548-4"/>
    </source>
</evidence>
<evidence type="ECO:0000256" key="6">
    <source>
        <dbReference type="PIRSR" id="PIRSR601548-2"/>
    </source>
</evidence>
<dbReference type="GO" id="GO:0006508">
    <property type="term" value="P:proteolysis"/>
    <property type="evidence" value="ECO:0007669"/>
    <property type="project" value="UniProtKB-KW"/>
</dbReference>
<comment type="caution">
    <text evidence="8">Lacks conserved residue(s) required for the propagation of feature annotation.</text>
</comment>
<evidence type="ECO:0000256" key="2">
    <source>
        <dbReference type="ARBA" id="ARBA00008139"/>
    </source>
</evidence>
<keyword evidence="3" id="KW-0732">Signal</keyword>
<accession>E4WV35</accession>
<comment type="cofactor">
    <cofactor evidence="9">
        <name>Zn(2+)</name>
        <dbReference type="ChEBI" id="CHEBI:29105"/>
    </cofactor>
    <text evidence="9">Binds 1 zinc ion per subunit.</text>
</comment>
<dbReference type="Pfam" id="PF01401">
    <property type="entry name" value="Peptidase_M2"/>
    <property type="match status" value="1"/>
</dbReference>
<feature type="disulfide bond" evidence="7">
    <location>
        <begin position="431"/>
        <end position="439"/>
    </location>
</feature>
<dbReference type="OrthoDB" id="8182625at2759"/>